<proteinExistence type="inferred from homology"/>
<dbReference type="GO" id="GO:0005886">
    <property type="term" value="C:plasma membrane"/>
    <property type="evidence" value="ECO:0007669"/>
    <property type="project" value="TreeGrafter"/>
</dbReference>
<evidence type="ECO:0000313" key="15">
    <source>
        <dbReference type="EMBL" id="GBL59946.1"/>
    </source>
</evidence>
<evidence type="ECO:0000256" key="5">
    <source>
        <dbReference type="ARBA" id="ARBA00022692"/>
    </source>
</evidence>
<evidence type="ECO:0000256" key="10">
    <source>
        <dbReference type="ARBA" id="ARBA00023201"/>
    </source>
</evidence>
<keyword evidence="11 12" id="KW-0407">Ion channel</keyword>
<dbReference type="OrthoDB" id="6418922at2759"/>
<evidence type="ECO:0000256" key="11">
    <source>
        <dbReference type="ARBA" id="ARBA00023303"/>
    </source>
</evidence>
<evidence type="ECO:0000256" key="12">
    <source>
        <dbReference type="RuleBase" id="RU000679"/>
    </source>
</evidence>
<keyword evidence="9 13" id="KW-0472">Membrane</keyword>
<evidence type="ECO:0000256" key="6">
    <source>
        <dbReference type="ARBA" id="ARBA00022989"/>
    </source>
</evidence>
<keyword evidence="16" id="KW-1185">Reference proteome</keyword>
<evidence type="ECO:0000256" key="2">
    <source>
        <dbReference type="ARBA" id="ARBA00007193"/>
    </source>
</evidence>
<evidence type="ECO:0000256" key="1">
    <source>
        <dbReference type="ARBA" id="ARBA00004141"/>
    </source>
</evidence>
<keyword evidence="4 12" id="KW-0894">Sodium channel</keyword>
<name>A0A4Y1ZNF8_ARAVE</name>
<dbReference type="EMBL" id="BGPR01076208">
    <property type="protein sequence ID" value="GBL59938.1"/>
    <property type="molecule type" value="Genomic_DNA"/>
</dbReference>
<dbReference type="Proteomes" id="UP000499080">
    <property type="component" value="Unassembled WGS sequence"/>
</dbReference>
<sequence length="468" mass="53795">MQYTAANFMRPVYLKNRTSNSRKDKIKFSLLRSLCRYMKRFCNTSSKLLKTSSVYICARIGQSSFKISWGLALILSLIVTLYRIQKCFHLYWQYPIVVSLEIDKLNSLEFPAVTVCNLNRRKINITIREGIAIIGTPLILSEQRHLHYCQNGTIKSDKMNEKKLNLLMEYYGLDEEERRKAGIPASEFMKSCSFNGKYCSTFLLNNFTDFRYGNCITFNKQKQGRKPLRTTEIGAGSGLIFHLNLGYAFYEDIQNTFGAKLVVHHPEKAPSPEDDGLFVSPGFETSVSLKQTIDIRLPKPYRDHCMNYGLVANGFAKSKNECIRKCIQTKSYEKCGCIDQSLGVMNHLKQCDFRNALESCCLDEVLDSMSFHGTLCNCPLPCRSVYYNEKLSRALLIPKETEFRGMETKYGTVKLNVFYSSLERLTYEQHPKWEESELLSYIGNELALWLGLSIIAVFEILEKIAITF</sequence>
<keyword evidence="6 13" id="KW-1133">Transmembrane helix</keyword>
<keyword evidence="10 12" id="KW-0739">Sodium transport</keyword>
<evidence type="ECO:0000256" key="9">
    <source>
        <dbReference type="ARBA" id="ARBA00023136"/>
    </source>
</evidence>
<keyword evidence="8 12" id="KW-0406">Ion transport</keyword>
<evidence type="ECO:0000256" key="4">
    <source>
        <dbReference type="ARBA" id="ARBA00022461"/>
    </source>
</evidence>
<evidence type="ECO:0000313" key="16">
    <source>
        <dbReference type="Proteomes" id="UP000499080"/>
    </source>
</evidence>
<dbReference type="Gene3D" id="2.60.470.10">
    <property type="entry name" value="Acid-sensing ion channels like domains"/>
    <property type="match status" value="1"/>
</dbReference>
<comment type="subcellular location">
    <subcellularLocation>
        <location evidence="1">Membrane</location>
        <topology evidence="1">Multi-pass membrane protein</topology>
    </subcellularLocation>
</comment>
<dbReference type="Pfam" id="PF00858">
    <property type="entry name" value="ASC"/>
    <property type="match status" value="1"/>
</dbReference>
<comment type="similarity">
    <text evidence="2 12">Belongs to the amiloride-sensitive sodium channel (TC 1.A.6) family.</text>
</comment>
<evidence type="ECO:0000313" key="14">
    <source>
        <dbReference type="EMBL" id="GBL59938.1"/>
    </source>
</evidence>
<keyword evidence="5 12" id="KW-0812">Transmembrane</keyword>
<feature type="transmembrane region" description="Helical" evidence="13">
    <location>
        <begin position="67"/>
        <end position="84"/>
    </location>
</feature>
<protein>
    <submittedName>
        <fullName evidence="15">Acid-sensing ion channel 4</fullName>
    </submittedName>
</protein>
<dbReference type="EMBL" id="BGPR01076209">
    <property type="protein sequence ID" value="GBL59946.1"/>
    <property type="molecule type" value="Genomic_DNA"/>
</dbReference>
<evidence type="ECO:0000256" key="8">
    <source>
        <dbReference type="ARBA" id="ARBA00023065"/>
    </source>
</evidence>
<dbReference type="InterPro" id="IPR001873">
    <property type="entry name" value="ENaC"/>
</dbReference>
<dbReference type="GO" id="GO:0015280">
    <property type="term" value="F:ligand-gated sodium channel activity"/>
    <property type="evidence" value="ECO:0007669"/>
    <property type="project" value="TreeGrafter"/>
</dbReference>
<dbReference type="PANTHER" id="PTHR11690">
    <property type="entry name" value="AMILORIDE-SENSITIVE SODIUM CHANNEL-RELATED"/>
    <property type="match status" value="1"/>
</dbReference>
<dbReference type="PANTHER" id="PTHR11690:SF248">
    <property type="entry name" value="PICKPOCKET 17, ISOFORM A"/>
    <property type="match status" value="1"/>
</dbReference>
<keyword evidence="3 12" id="KW-0813">Transport</keyword>
<gene>
    <name evidence="15" type="primary">asic4_7</name>
    <name evidence="14" type="synonym">asic4_3</name>
    <name evidence="15" type="ORF">AVEN_174975_1</name>
    <name evidence="14" type="ORF">AVEN_88094_1</name>
</gene>
<evidence type="ECO:0000256" key="13">
    <source>
        <dbReference type="SAM" id="Phobius"/>
    </source>
</evidence>
<organism evidence="15 16">
    <name type="scientific">Araneus ventricosus</name>
    <name type="common">Orbweaver spider</name>
    <name type="synonym">Epeira ventricosa</name>
    <dbReference type="NCBI Taxonomy" id="182803"/>
    <lineage>
        <taxon>Eukaryota</taxon>
        <taxon>Metazoa</taxon>
        <taxon>Ecdysozoa</taxon>
        <taxon>Arthropoda</taxon>
        <taxon>Chelicerata</taxon>
        <taxon>Arachnida</taxon>
        <taxon>Araneae</taxon>
        <taxon>Araneomorphae</taxon>
        <taxon>Entelegynae</taxon>
        <taxon>Araneoidea</taxon>
        <taxon>Araneidae</taxon>
        <taxon>Araneus</taxon>
    </lineage>
</organism>
<dbReference type="AlphaFoldDB" id="A0A4Y1ZNF8"/>
<comment type="caution">
    <text evidence="15">The sequence shown here is derived from an EMBL/GenBank/DDBJ whole genome shotgun (WGS) entry which is preliminary data.</text>
</comment>
<reference evidence="15 16" key="1">
    <citation type="journal article" date="2019" name="Sci. Rep.">
        <title>Orb-weaving spider Araneus ventricosus genome elucidates the spidroin gene catalogue.</title>
        <authorList>
            <person name="Kono N."/>
            <person name="Nakamura H."/>
            <person name="Ohtoshi R."/>
            <person name="Moran D.A.P."/>
            <person name="Shinohara A."/>
            <person name="Yoshida Y."/>
            <person name="Fujiwara M."/>
            <person name="Mori M."/>
            <person name="Tomita M."/>
            <person name="Arakawa K."/>
        </authorList>
    </citation>
    <scope>NUCLEOTIDE SEQUENCE [LARGE SCALE GENOMIC DNA]</scope>
</reference>
<dbReference type="Gene3D" id="1.10.287.770">
    <property type="entry name" value="YojJ-like"/>
    <property type="match status" value="1"/>
</dbReference>
<accession>A0A4Y1ZNF8</accession>
<dbReference type="PRINTS" id="PR01078">
    <property type="entry name" value="AMINACHANNEL"/>
</dbReference>
<evidence type="ECO:0000256" key="7">
    <source>
        <dbReference type="ARBA" id="ARBA00023053"/>
    </source>
</evidence>
<evidence type="ECO:0000256" key="3">
    <source>
        <dbReference type="ARBA" id="ARBA00022448"/>
    </source>
</evidence>
<keyword evidence="7" id="KW-0915">Sodium</keyword>